<keyword evidence="1" id="KW-0732">Signal</keyword>
<name>A0AA38IW11_9CUCU</name>
<accession>A0AA38IW11</accession>
<gene>
    <name evidence="2" type="ORF">Zmor_005453</name>
</gene>
<keyword evidence="3" id="KW-1185">Reference proteome</keyword>
<proteinExistence type="predicted"/>
<dbReference type="Proteomes" id="UP001168821">
    <property type="component" value="Unassembled WGS sequence"/>
</dbReference>
<reference evidence="2" key="1">
    <citation type="journal article" date="2023" name="G3 (Bethesda)">
        <title>Whole genome assemblies of Zophobas morio and Tenebrio molitor.</title>
        <authorList>
            <person name="Kaur S."/>
            <person name="Stinson S.A."/>
            <person name="diCenzo G.C."/>
        </authorList>
    </citation>
    <scope>NUCLEOTIDE SEQUENCE</scope>
    <source>
        <strain evidence="2">QUZm001</strain>
    </source>
</reference>
<dbReference type="AlphaFoldDB" id="A0AA38IW11"/>
<comment type="caution">
    <text evidence="2">The sequence shown here is derived from an EMBL/GenBank/DDBJ whole genome shotgun (WGS) entry which is preliminary data.</text>
</comment>
<protein>
    <submittedName>
        <fullName evidence="2">Uncharacterized protein</fullName>
    </submittedName>
</protein>
<evidence type="ECO:0000313" key="2">
    <source>
        <dbReference type="EMBL" id="KAJ3661032.1"/>
    </source>
</evidence>
<sequence length="120" mass="13540">MNSAWCVRLCFFMAANCGSNAFQIAQSVCVNTCVSGISQDHGTFDLQTHDRGHSRIKKILHAEEHILERIEEEPHIITCRFAAEVGVSQFVVHRTLKEQGHIHIMFKKCEVSSPLIVHVV</sequence>
<evidence type="ECO:0000313" key="3">
    <source>
        <dbReference type="Proteomes" id="UP001168821"/>
    </source>
</evidence>
<organism evidence="2 3">
    <name type="scientific">Zophobas morio</name>
    <dbReference type="NCBI Taxonomy" id="2755281"/>
    <lineage>
        <taxon>Eukaryota</taxon>
        <taxon>Metazoa</taxon>
        <taxon>Ecdysozoa</taxon>
        <taxon>Arthropoda</taxon>
        <taxon>Hexapoda</taxon>
        <taxon>Insecta</taxon>
        <taxon>Pterygota</taxon>
        <taxon>Neoptera</taxon>
        <taxon>Endopterygota</taxon>
        <taxon>Coleoptera</taxon>
        <taxon>Polyphaga</taxon>
        <taxon>Cucujiformia</taxon>
        <taxon>Tenebrionidae</taxon>
        <taxon>Zophobas</taxon>
    </lineage>
</organism>
<feature type="chain" id="PRO_5041296446" evidence="1">
    <location>
        <begin position="22"/>
        <end position="120"/>
    </location>
</feature>
<feature type="signal peptide" evidence="1">
    <location>
        <begin position="1"/>
        <end position="21"/>
    </location>
</feature>
<dbReference type="EMBL" id="JALNTZ010000002">
    <property type="protein sequence ID" value="KAJ3661032.1"/>
    <property type="molecule type" value="Genomic_DNA"/>
</dbReference>
<evidence type="ECO:0000256" key="1">
    <source>
        <dbReference type="SAM" id="SignalP"/>
    </source>
</evidence>